<accession>H1DD87</accession>
<protein>
    <submittedName>
        <fullName evidence="1">Uncharacterized protein</fullName>
    </submittedName>
</protein>
<reference evidence="1 2" key="1">
    <citation type="submission" date="2012-01" db="EMBL/GenBank/DDBJ databases">
        <title>The Genome Sequence of Odoribacter laneus YIT 12061.</title>
        <authorList>
            <consortium name="The Broad Institute Genome Sequencing Platform"/>
            <person name="Earl A."/>
            <person name="Ward D."/>
            <person name="Feldgarden M."/>
            <person name="Gevers D."/>
            <person name="Morotomi M."/>
            <person name="Young S.K."/>
            <person name="Zeng Q."/>
            <person name="Gargeya S."/>
            <person name="Fitzgerald M."/>
            <person name="Haas B."/>
            <person name="Abouelleil A."/>
            <person name="Alvarado L."/>
            <person name="Arachchi H.M."/>
            <person name="Berlin A."/>
            <person name="Chapman S.B."/>
            <person name="Gearin G."/>
            <person name="Goldberg J."/>
            <person name="Griggs A."/>
            <person name="Gujja S."/>
            <person name="Hansen M."/>
            <person name="Heiman D."/>
            <person name="Howarth C."/>
            <person name="Larimer J."/>
            <person name="Lui A."/>
            <person name="MacDonald P.J.P."/>
            <person name="McCowen C."/>
            <person name="Montmayeur A."/>
            <person name="Murphy C."/>
            <person name="Neiman D."/>
            <person name="Pearson M."/>
            <person name="Priest M."/>
            <person name="Roberts A."/>
            <person name="Saif S."/>
            <person name="Shea T."/>
            <person name="Sisk P."/>
            <person name="Stolte C."/>
            <person name="Sykes S."/>
            <person name="Wortman J."/>
            <person name="Nusbaum C."/>
            <person name="Birren B."/>
        </authorList>
    </citation>
    <scope>NUCLEOTIDE SEQUENCE [LARGE SCALE GENOMIC DNA]</scope>
    <source>
        <strain evidence="1 2">YIT 12061</strain>
    </source>
</reference>
<evidence type="ECO:0000313" key="2">
    <source>
        <dbReference type="Proteomes" id="UP000004892"/>
    </source>
</evidence>
<name>H1DD87_9BACT</name>
<sequence>MIVALYFRDRIFTDPVRYIVRVERVEVHHVVHAVLSDKYFWSILLQFVLPVAQ</sequence>
<gene>
    <name evidence="1" type="ORF">HMPREF9449_00065</name>
</gene>
<dbReference type="Proteomes" id="UP000004892">
    <property type="component" value="Unassembled WGS sequence"/>
</dbReference>
<dbReference type="AlphaFoldDB" id="H1DD87"/>
<dbReference type="EMBL" id="ADMC01000001">
    <property type="protein sequence ID" value="EHP51063.1"/>
    <property type="molecule type" value="Genomic_DNA"/>
</dbReference>
<dbReference type="STRING" id="742817.HMPREF9449_00065"/>
<keyword evidence="2" id="KW-1185">Reference proteome</keyword>
<evidence type="ECO:0000313" key="1">
    <source>
        <dbReference type="EMBL" id="EHP51063.1"/>
    </source>
</evidence>
<organism evidence="1 2">
    <name type="scientific">Odoribacter laneus YIT 12061</name>
    <dbReference type="NCBI Taxonomy" id="742817"/>
    <lineage>
        <taxon>Bacteria</taxon>
        <taxon>Pseudomonadati</taxon>
        <taxon>Bacteroidota</taxon>
        <taxon>Bacteroidia</taxon>
        <taxon>Bacteroidales</taxon>
        <taxon>Odoribacteraceae</taxon>
        <taxon>Odoribacter</taxon>
    </lineage>
</organism>
<dbReference type="HOGENOM" id="CLU_3064103_0_0_10"/>
<proteinExistence type="predicted"/>
<comment type="caution">
    <text evidence="1">The sequence shown here is derived from an EMBL/GenBank/DDBJ whole genome shotgun (WGS) entry which is preliminary data.</text>
</comment>